<proteinExistence type="predicted"/>
<keyword evidence="3" id="KW-1185">Reference proteome</keyword>
<sequence length="164" mass="19343">MIDKTQLKMDTGIKVIEEIAPVFKDCIFVLVLSQLIVDVIEADTLRIRFSLYPADSISSHFLISDRLLDGQFFLPAFLFLLFFFSFLSTLLYPVSATVFLFFFFRNRFSSFRFSCIRRLSDLFRICLIIVFSFIFSDGWTKKLHPDHMHQNIFQMHPVFFVHGK</sequence>
<reference evidence="2 3" key="2">
    <citation type="submission" date="2008-11" db="EMBL/GenBank/DDBJ databases">
        <title>Draft genome sequence of Eubacterium biforme (DSM 3989).</title>
        <authorList>
            <person name="Sudarsanam P."/>
            <person name="Ley R."/>
            <person name="Guruge J."/>
            <person name="Turnbaugh P.J."/>
            <person name="Mahowald M."/>
            <person name="Liep D."/>
            <person name="Gordon J."/>
        </authorList>
    </citation>
    <scope>NUCLEOTIDE SEQUENCE [LARGE SCALE GENOMIC DNA]</scope>
    <source>
        <strain evidence="2 3">DSM 3989</strain>
    </source>
</reference>
<feature type="transmembrane region" description="Helical" evidence="1">
    <location>
        <begin position="122"/>
        <end position="139"/>
    </location>
</feature>
<accession>B7C9B2</accession>
<keyword evidence="1" id="KW-1133">Transmembrane helix</keyword>
<dbReference type="Proteomes" id="UP000004315">
    <property type="component" value="Unassembled WGS sequence"/>
</dbReference>
<keyword evidence="1" id="KW-0472">Membrane</keyword>
<reference evidence="2 3" key="1">
    <citation type="submission" date="2008-10" db="EMBL/GenBank/DDBJ databases">
        <authorList>
            <person name="Fulton L."/>
            <person name="Clifton S."/>
            <person name="Fulton B."/>
            <person name="Xu J."/>
            <person name="Minx P."/>
            <person name="Pepin K.H."/>
            <person name="Johnson M."/>
            <person name="Bhonagiri V."/>
            <person name="Nash W.E."/>
            <person name="Mardis E.R."/>
            <person name="Wilson R.K."/>
        </authorList>
    </citation>
    <scope>NUCLEOTIDE SEQUENCE [LARGE SCALE GENOMIC DNA]</scope>
    <source>
        <strain evidence="2 3">DSM 3989</strain>
    </source>
</reference>
<dbReference type="STRING" id="518637.EUBIFOR_00769"/>
<keyword evidence="1" id="KW-0812">Transmembrane</keyword>
<feature type="transmembrane region" description="Helical" evidence="1">
    <location>
        <begin position="72"/>
        <end position="102"/>
    </location>
</feature>
<protein>
    <submittedName>
        <fullName evidence="2">Uncharacterized protein</fullName>
    </submittedName>
</protein>
<evidence type="ECO:0000313" key="2">
    <source>
        <dbReference type="EMBL" id="EEC90689.1"/>
    </source>
</evidence>
<gene>
    <name evidence="2" type="ORF">EUBIFOR_00769</name>
</gene>
<name>B7C9B2_9FIRM</name>
<dbReference type="EMBL" id="ABYT01000048">
    <property type="protein sequence ID" value="EEC90689.1"/>
    <property type="molecule type" value="Genomic_DNA"/>
</dbReference>
<dbReference type="HOGENOM" id="CLU_1616773_0_0_9"/>
<evidence type="ECO:0000256" key="1">
    <source>
        <dbReference type="SAM" id="Phobius"/>
    </source>
</evidence>
<organism evidence="2 3">
    <name type="scientific">Holdemanella biformis DSM 3989</name>
    <dbReference type="NCBI Taxonomy" id="518637"/>
    <lineage>
        <taxon>Bacteria</taxon>
        <taxon>Bacillati</taxon>
        <taxon>Bacillota</taxon>
        <taxon>Erysipelotrichia</taxon>
        <taxon>Erysipelotrichales</taxon>
        <taxon>Erysipelotrichaceae</taxon>
        <taxon>Holdemanella</taxon>
    </lineage>
</organism>
<evidence type="ECO:0000313" key="3">
    <source>
        <dbReference type="Proteomes" id="UP000004315"/>
    </source>
</evidence>
<comment type="caution">
    <text evidence="2">The sequence shown here is derived from an EMBL/GenBank/DDBJ whole genome shotgun (WGS) entry which is preliminary data.</text>
</comment>
<dbReference type="AlphaFoldDB" id="B7C9B2"/>